<feature type="region of interest" description="Disordered" evidence="1">
    <location>
        <begin position="73"/>
        <end position="96"/>
    </location>
</feature>
<feature type="compositionally biased region" description="Polar residues" evidence="1">
    <location>
        <begin position="73"/>
        <end position="86"/>
    </location>
</feature>
<reference evidence="2 3" key="1">
    <citation type="journal article" date="2019" name="Sci. Rep.">
        <title>Orb-weaving spider Araneus ventricosus genome elucidates the spidroin gene catalogue.</title>
        <authorList>
            <person name="Kono N."/>
            <person name="Nakamura H."/>
            <person name="Ohtoshi R."/>
            <person name="Moran D.A.P."/>
            <person name="Shinohara A."/>
            <person name="Yoshida Y."/>
            <person name="Fujiwara M."/>
            <person name="Mori M."/>
            <person name="Tomita M."/>
            <person name="Arakawa K."/>
        </authorList>
    </citation>
    <scope>NUCLEOTIDE SEQUENCE [LARGE SCALE GENOMIC DNA]</scope>
</reference>
<dbReference type="EMBL" id="BGPR01000024">
    <property type="protein sequence ID" value="GBL81072.1"/>
    <property type="molecule type" value="Genomic_DNA"/>
</dbReference>
<gene>
    <name evidence="2" type="ORF">AVEN_83146_1</name>
</gene>
<evidence type="ECO:0000256" key="1">
    <source>
        <dbReference type="SAM" id="MobiDB-lite"/>
    </source>
</evidence>
<evidence type="ECO:0000313" key="2">
    <source>
        <dbReference type="EMBL" id="GBL81072.1"/>
    </source>
</evidence>
<dbReference type="AlphaFoldDB" id="A0A4Y2AMG3"/>
<protein>
    <submittedName>
        <fullName evidence="2">Uncharacterized protein</fullName>
    </submittedName>
</protein>
<name>A0A4Y2AMG3_ARAVE</name>
<organism evidence="2 3">
    <name type="scientific">Araneus ventricosus</name>
    <name type="common">Orbweaver spider</name>
    <name type="synonym">Epeira ventricosa</name>
    <dbReference type="NCBI Taxonomy" id="182803"/>
    <lineage>
        <taxon>Eukaryota</taxon>
        <taxon>Metazoa</taxon>
        <taxon>Ecdysozoa</taxon>
        <taxon>Arthropoda</taxon>
        <taxon>Chelicerata</taxon>
        <taxon>Arachnida</taxon>
        <taxon>Araneae</taxon>
        <taxon>Araneomorphae</taxon>
        <taxon>Entelegynae</taxon>
        <taxon>Araneoidea</taxon>
        <taxon>Araneidae</taxon>
        <taxon>Araneus</taxon>
    </lineage>
</organism>
<evidence type="ECO:0000313" key="3">
    <source>
        <dbReference type="Proteomes" id="UP000499080"/>
    </source>
</evidence>
<sequence length="144" mass="15658">MVVGTSTSDADCCSGDVLHLIPDPYAGQGNLYSNPSQQMPSGTIAVVMTAPHSQRRRTWCHLLLIRYRSIPSGGTVSPSHEPNPRQTHIGLGSTSTTATTTKDIKLLTTHCRSSASPAFLFQQYTKYNNTKYIQISGTPTVTKF</sequence>
<keyword evidence="3" id="KW-1185">Reference proteome</keyword>
<accession>A0A4Y2AMG3</accession>
<dbReference type="Proteomes" id="UP000499080">
    <property type="component" value="Unassembled WGS sequence"/>
</dbReference>
<comment type="caution">
    <text evidence="2">The sequence shown here is derived from an EMBL/GenBank/DDBJ whole genome shotgun (WGS) entry which is preliminary data.</text>
</comment>
<proteinExistence type="predicted"/>